<name>A0ACB9MHY2_BAUVA</name>
<sequence length="434" mass="48323">MSITNRSSLFVTIILSFMVYLCTQNITLAESAKASKHVCQNSTQPSSANNTLYQSSVNDLLLKLSSNANNEGQGFWYTTVGKTATIDVYGSYLCRGDLSSTSCYYCVDSAANDILRLCPNNPQAYIWYKHCMLRYSNEDFYGIVSTAPARVIYSLNRTTDSRKVENIDNFTNRLIVNATMEKSTKLFAANEFDVSDNETWYGLVQCTRDINSSSCRNCLVSLLNQFPSVDYVSRVLMAPSCVIRRHTHLFFDLNNLTKTPDANPVANPAPVILTPNPGQKPTSDLVLHDHSQLEDSLKADLPIMPLSIIKHCTNHFSDESKLGRGGFGSVYKAWRLWNEGRALMLMDPLLETSCTPNEVAKCIHIGLLCVQEDAADRPTMPNITFMLSNDMVNLPNPKEPAFSVGRTVVEQEQLIEISKNCSANEVTISDNGPR</sequence>
<protein>
    <submittedName>
        <fullName evidence="1">Uncharacterized protein</fullName>
    </submittedName>
</protein>
<evidence type="ECO:0000313" key="1">
    <source>
        <dbReference type="EMBL" id="KAI4323647.1"/>
    </source>
</evidence>
<dbReference type="EMBL" id="CM039434">
    <property type="protein sequence ID" value="KAI4323647.1"/>
    <property type="molecule type" value="Genomic_DNA"/>
</dbReference>
<gene>
    <name evidence="1" type="ORF">L6164_023236</name>
</gene>
<reference evidence="1 2" key="1">
    <citation type="journal article" date="2022" name="DNA Res.">
        <title>Chromosomal-level genome assembly of the orchid tree Bauhinia variegata (Leguminosae; Cercidoideae) supports the allotetraploid origin hypothesis of Bauhinia.</title>
        <authorList>
            <person name="Zhong Y."/>
            <person name="Chen Y."/>
            <person name="Zheng D."/>
            <person name="Pang J."/>
            <person name="Liu Y."/>
            <person name="Luo S."/>
            <person name="Meng S."/>
            <person name="Qian L."/>
            <person name="Wei D."/>
            <person name="Dai S."/>
            <person name="Zhou R."/>
        </authorList>
    </citation>
    <scope>NUCLEOTIDE SEQUENCE [LARGE SCALE GENOMIC DNA]</scope>
    <source>
        <strain evidence="1">BV-YZ2020</strain>
    </source>
</reference>
<evidence type="ECO:0000313" key="2">
    <source>
        <dbReference type="Proteomes" id="UP000828941"/>
    </source>
</evidence>
<keyword evidence="2" id="KW-1185">Reference proteome</keyword>
<organism evidence="1 2">
    <name type="scientific">Bauhinia variegata</name>
    <name type="common">Purple orchid tree</name>
    <name type="synonym">Phanera variegata</name>
    <dbReference type="NCBI Taxonomy" id="167791"/>
    <lineage>
        <taxon>Eukaryota</taxon>
        <taxon>Viridiplantae</taxon>
        <taxon>Streptophyta</taxon>
        <taxon>Embryophyta</taxon>
        <taxon>Tracheophyta</taxon>
        <taxon>Spermatophyta</taxon>
        <taxon>Magnoliopsida</taxon>
        <taxon>eudicotyledons</taxon>
        <taxon>Gunneridae</taxon>
        <taxon>Pentapetalae</taxon>
        <taxon>rosids</taxon>
        <taxon>fabids</taxon>
        <taxon>Fabales</taxon>
        <taxon>Fabaceae</taxon>
        <taxon>Cercidoideae</taxon>
        <taxon>Cercideae</taxon>
        <taxon>Bauhiniinae</taxon>
        <taxon>Bauhinia</taxon>
    </lineage>
</organism>
<proteinExistence type="predicted"/>
<dbReference type="Proteomes" id="UP000828941">
    <property type="component" value="Chromosome 9"/>
</dbReference>
<comment type="caution">
    <text evidence="1">The sequence shown here is derived from an EMBL/GenBank/DDBJ whole genome shotgun (WGS) entry which is preliminary data.</text>
</comment>
<accession>A0ACB9MHY2</accession>